<dbReference type="Pfam" id="PF00072">
    <property type="entry name" value="Response_reg"/>
    <property type="match status" value="2"/>
</dbReference>
<dbReference type="EC" id="2.7.13.3" evidence="2"/>
<dbReference type="InterPro" id="IPR036097">
    <property type="entry name" value="HisK_dim/P_sf"/>
</dbReference>
<dbReference type="FunFam" id="1.10.287.130:FF:000002">
    <property type="entry name" value="Two-component osmosensing histidine kinase"/>
    <property type="match status" value="1"/>
</dbReference>
<evidence type="ECO:0000256" key="8">
    <source>
        <dbReference type="ARBA" id="ARBA00023012"/>
    </source>
</evidence>
<dbReference type="PROSITE" id="PS50110">
    <property type="entry name" value="RESPONSE_REGULATORY"/>
    <property type="match status" value="2"/>
</dbReference>
<dbReference type="Gene3D" id="3.40.50.2300">
    <property type="match status" value="2"/>
</dbReference>
<evidence type="ECO:0000256" key="5">
    <source>
        <dbReference type="ARBA" id="ARBA00022741"/>
    </source>
</evidence>
<dbReference type="FunFam" id="3.30.565.10:FF:000010">
    <property type="entry name" value="Sensor histidine kinase RcsC"/>
    <property type="match status" value="1"/>
</dbReference>
<accession>A0A0F9V3A5</accession>
<evidence type="ECO:0000256" key="4">
    <source>
        <dbReference type="ARBA" id="ARBA00022679"/>
    </source>
</evidence>
<comment type="catalytic activity">
    <reaction evidence="1">
        <text>ATP + protein L-histidine = ADP + protein N-phospho-L-histidine.</text>
        <dbReference type="EC" id="2.7.13.3"/>
    </reaction>
</comment>
<dbReference type="GO" id="GO:0000155">
    <property type="term" value="F:phosphorelay sensor kinase activity"/>
    <property type="evidence" value="ECO:0007669"/>
    <property type="project" value="InterPro"/>
</dbReference>
<dbReference type="PRINTS" id="PR00344">
    <property type="entry name" value="BCTRLSENSOR"/>
</dbReference>
<dbReference type="CDD" id="cd17546">
    <property type="entry name" value="REC_hyHK_CKI1_RcsC-like"/>
    <property type="match status" value="1"/>
</dbReference>
<dbReference type="Pfam" id="PF12860">
    <property type="entry name" value="PAS_7"/>
    <property type="match status" value="1"/>
</dbReference>
<organism evidence="12">
    <name type="scientific">marine sediment metagenome</name>
    <dbReference type="NCBI Taxonomy" id="412755"/>
    <lineage>
        <taxon>unclassified sequences</taxon>
        <taxon>metagenomes</taxon>
        <taxon>ecological metagenomes</taxon>
    </lineage>
</organism>
<keyword evidence="4" id="KW-0808">Transferase</keyword>
<dbReference type="SUPFAM" id="SSF55874">
    <property type="entry name" value="ATPase domain of HSP90 chaperone/DNA topoisomerase II/histidine kinase"/>
    <property type="match status" value="1"/>
</dbReference>
<dbReference type="SMART" id="SM00448">
    <property type="entry name" value="REC"/>
    <property type="match status" value="2"/>
</dbReference>
<evidence type="ECO:0000256" key="2">
    <source>
        <dbReference type="ARBA" id="ARBA00012438"/>
    </source>
</evidence>
<keyword evidence="3" id="KW-0597">Phosphoprotein</keyword>
<keyword evidence="7" id="KW-0067">ATP-binding</keyword>
<dbReference type="PANTHER" id="PTHR45339:SF1">
    <property type="entry name" value="HYBRID SIGNAL TRANSDUCTION HISTIDINE KINASE J"/>
    <property type="match status" value="1"/>
</dbReference>
<evidence type="ECO:0000259" key="11">
    <source>
        <dbReference type="PROSITE" id="PS50110"/>
    </source>
</evidence>
<proteinExistence type="predicted"/>
<comment type="caution">
    <text evidence="12">The sequence shown here is derived from an EMBL/GenBank/DDBJ whole genome shotgun (WGS) entry which is preliminary data.</text>
</comment>
<dbReference type="InterPro" id="IPR005467">
    <property type="entry name" value="His_kinase_dom"/>
</dbReference>
<dbReference type="InterPro" id="IPR001789">
    <property type="entry name" value="Sig_transdc_resp-reg_receiver"/>
</dbReference>
<gene>
    <name evidence="12" type="ORF">LCGC14_0134860</name>
</gene>
<dbReference type="InterPro" id="IPR011006">
    <property type="entry name" value="CheY-like_superfamily"/>
</dbReference>
<evidence type="ECO:0000256" key="9">
    <source>
        <dbReference type="SAM" id="Coils"/>
    </source>
</evidence>
<evidence type="ECO:0000256" key="3">
    <source>
        <dbReference type="ARBA" id="ARBA00022553"/>
    </source>
</evidence>
<dbReference type="GO" id="GO:0005524">
    <property type="term" value="F:ATP binding"/>
    <property type="evidence" value="ECO:0007669"/>
    <property type="project" value="UniProtKB-KW"/>
</dbReference>
<feature type="coiled-coil region" evidence="9">
    <location>
        <begin position="7"/>
        <end position="59"/>
    </location>
</feature>
<dbReference type="PROSITE" id="PS50109">
    <property type="entry name" value="HIS_KIN"/>
    <property type="match status" value="1"/>
</dbReference>
<sequence>MKTSDRLVQERRRREQAEARLERKQAELCAAQRKLDQHAQRVSEEISETRAEVENIRYKNQRVMSDLCAAREQVELTERRLWHSIETIHDGFAFFNKHSEMIMANRSYLAVFDGVDVIRPGVSYSTILRILTEEGIINIGRNTPEEWRAKMILRSQQRAPEPIIVKLWNGAYIKIVDQRGKGGDTVSLARDITDSVAHQRQLVDARATAEAANSAKSLFLAKMSHEIRTPMNGIVGMTDVLGDTVLTQDQRLYVDTIKTSGEALLVIINDVLDFSRIEADQLSIHPAPFDLERVFQEVLLLLQPLAVQKGLDLALDFDLFLPRKLIGDAGRIRQVLTNLVGNAVKFTRNGHILIRATGLPDRDSDNVLIKVSIEDTGIGIPPDIIGHIMGEFTQASSEPSPTAEGAGLGLAICQRLVQLMNGEIWVTSEPEVGSCFGFELPLKVQVDAAMPTLMPPAFLRHILIVETETICRSILQRNLEHIGVRVTTCTTGAGGLATLDDSVDLVLVDQLLPDMDGLEFARAVQARLSATEVILYSETPDSIRENAGGVRLRRIMKNPIDITDLLAELSKASPSTTGTRPMRVLAAEDNKTNRLVLRKMLQRLNIDLQLAVDGEDAVNLFESFQPDLVFMDISMPKMNGKEAASAIRALENGACDSCPIVALTAHVIQDEKDNILAAGLDHFLTKPLRKAEIVALLERYCPPSAFPLEGQLVG</sequence>
<feature type="domain" description="Response regulatory" evidence="11">
    <location>
        <begin position="583"/>
        <end position="701"/>
    </location>
</feature>
<dbReference type="SMART" id="SM00388">
    <property type="entry name" value="HisKA"/>
    <property type="match status" value="1"/>
</dbReference>
<dbReference type="CDD" id="cd16922">
    <property type="entry name" value="HATPase_EvgS-ArcB-TorS-like"/>
    <property type="match status" value="1"/>
</dbReference>
<evidence type="ECO:0000313" key="12">
    <source>
        <dbReference type="EMBL" id="KKN99740.1"/>
    </source>
</evidence>
<dbReference type="SUPFAM" id="SSF52172">
    <property type="entry name" value="CheY-like"/>
    <property type="match status" value="2"/>
</dbReference>
<evidence type="ECO:0000256" key="1">
    <source>
        <dbReference type="ARBA" id="ARBA00000085"/>
    </source>
</evidence>
<dbReference type="InterPro" id="IPR004358">
    <property type="entry name" value="Sig_transdc_His_kin-like_C"/>
</dbReference>
<dbReference type="InterPro" id="IPR036890">
    <property type="entry name" value="HATPase_C_sf"/>
</dbReference>
<feature type="domain" description="Histidine kinase" evidence="10">
    <location>
        <begin position="222"/>
        <end position="444"/>
    </location>
</feature>
<evidence type="ECO:0000256" key="7">
    <source>
        <dbReference type="ARBA" id="ARBA00022840"/>
    </source>
</evidence>
<keyword evidence="6" id="KW-0418">Kinase</keyword>
<dbReference type="InterPro" id="IPR003661">
    <property type="entry name" value="HisK_dim/P_dom"/>
</dbReference>
<dbReference type="Gene3D" id="1.10.287.130">
    <property type="match status" value="1"/>
</dbReference>
<dbReference type="EMBL" id="LAZR01000045">
    <property type="protein sequence ID" value="KKN99740.1"/>
    <property type="molecule type" value="Genomic_DNA"/>
</dbReference>
<name>A0A0F9V3A5_9ZZZZ</name>
<keyword evidence="8" id="KW-0902">Two-component regulatory system</keyword>
<feature type="domain" description="Response regulatory" evidence="11">
    <location>
        <begin position="461"/>
        <end position="573"/>
    </location>
</feature>
<dbReference type="AlphaFoldDB" id="A0A0F9V3A5"/>
<dbReference type="SUPFAM" id="SSF47384">
    <property type="entry name" value="Homodimeric domain of signal transducing histidine kinase"/>
    <property type="match status" value="1"/>
</dbReference>
<keyword evidence="5" id="KW-0547">Nucleotide-binding</keyword>
<dbReference type="InterPro" id="IPR003594">
    <property type="entry name" value="HATPase_dom"/>
</dbReference>
<dbReference type="Gene3D" id="3.30.565.10">
    <property type="entry name" value="Histidine kinase-like ATPase, C-terminal domain"/>
    <property type="match status" value="1"/>
</dbReference>
<evidence type="ECO:0000256" key="6">
    <source>
        <dbReference type="ARBA" id="ARBA00022777"/>
    </source>
</evidence>
<dbReference type="Pfam" id="PF02518">
    <property type="entry name" value="HATPase_c"/>
    <property type="match status" value="1"/>
</dbReference>
<protein>
    <recommendedName>
        <fullName evidence="2">histidine kinase</fullName>
        <ecNumber evidence="2">2.7.13.3</ecNumber>
    </recommendedName>
</protein>
<dbReference type="Pfam" id="PF00512">
    <property type="entry name" value="HisKA"/>
    <property type="match status" value="1"/>
</dbReference>
<reference evidence="12" key="1">
    <citation type="journal article" date="2015" name="Nature">
        <title>Complex archaea that bridge the gap between prokaryotes and eukaryotes.</title>
        <authorList>
            <person name="Spang A."/>
            <person name="Saw J.H."/>
            <person name="Jorgensen S.L."/>
            <person name="Zaremba-Niedzwiedzka K."/>
            <person name="Martijn J."/>
            <person name="Lind A.E."/>
            <person name="van Eijk R."/>
            <person name="Schleper C."/>
            <person name="Guy L."/>
            <person name="Ettema T.J."/>
        </authorList>
    </citation>
    <scope>NUCLEOTIDE SEQUENCE</scope>
</reference>
<dbReference type="PANTHER" id="PTHR45339">
    <property type="entry name" value="HYBRID SIGNAL TRANSDUCTION HISTIDINE KINASE J"/>
    <property type="match status" value="1"/>
</dbReference>
<dbReference type="CDD" id="cd00082">
    <property type="entry name" value="HisKA"/>
    <property type="match status" value="1"/>
</dbReference>
<dbReference type="CDD" id="cd00156">
    <property type="entry name" value="REC"/>
    <property type="match status" value="1"/>
</dbReference>
<dbReference type="SMART" id="SM00387">
    <property type="entry name" value="HATPase_c"/>
    <property type="match status" value="1"/>
</dbReference>
<evidence type="ECO:0000259" key="10">
    <source>
        <dbReference type="PROSITE" id="PS50109"/>
    </source>
</evidence>
<keyword evidence="9" id="KW-0175">Coiled coil</keyword>